<gene>
    <name evidence="2" type="ORF">OD750_019295</name>
</gene>
<name>A0A9X3YNV8_9GAMM</name>
<proteinExistence type="predicted"/>
<evidence type="ECO:0000313" key="2">
    <source>
        <dbReference type="EMBL" id="MDC8014695.1"/>
    </source>
</evidence>
<keyword evidence="1" id="KW-0732">Signal</keyword>
<protein>
    <recommendedName>
        <fullName evidence="4">Ig-like domain-containing protein</fullName>
    </recommendedName>
</protein>
<feature type="chain" id="PRO_5040720210" description="Ig-like domain-containing protein" evidence="1">
    <location>
        <begin position="25"/>
        <end position="373"/>
    </location>
</feature>
<dbReference type="Proteomes" id="UP001139971">
    <property type="component" value="Unassembled WGS sequence"/>
</dbReference>
<dbReference type="EMBL" id="JAOVZO020000019">
    <property type="protein sequence ID" value="MDC8014695.1"/>
    <property type="molecule type" value="Genomic_DNA"/>
</dbReference>
<accession>A0A9X3YNV8</accession>
<comment type="caution">
    <text evidence="2">The sequence shown here is derived from an EMBL/GenBank/DDBJ whole genome shotgun (WGS) entry which is preliminary data.</text>
</comment>
<keyword evidence="3" id="KW-1185">Reference proteome</keyword>
<dbReference type="RefSeq" id="WP_263541061.1">
    <property type="nucleotide sequence ID" value="NZ_JAOVZO020000019.1"/>
</dbReference>
<feature type="signal peptide" evidence="1">
    <location>
        <begin position="1"/>
        <end position="24"/>
    </location>
</feature>
<dbReference type="AlphaFoldDB" id="A0A9X3YNV8"/>
<evidence type="ECO:0000313" key="3">
    <source>
        <dbReference type="Proteomes" id="UP001139971"/>
    </source>
</evidence>
<reference evidence="2" key="1">
    <citation type="submission" date="2023-02" db="EMBL/GenBank/DDBJ databases">
        <title>Tahibacter soli sp. nov. isolated from soil.</title>
        <authorList>
            <person name="Baek J.H."/>
            <person name="Lee J.K."/>
            <person name="Choi D.G."/>
            <person name="Jeon C.O."/>
        </authorList>
    </citation>
    <scope>NUCLEOTIDE SEQUENCE</scope>
    <source>
        <strain evidence="2">BL</strain>
    </source>
</reference>
<evidence type="ECO:0008006" key="4">
    <source>
        <dbReference type="Google" id="ProtNLM"/>
    </source>
</evidence>
<evidence type="ECO:0000256" key="1">
    <source>
        <dbReference type="SAM" id="SignalP"/>
    </source>
</evidence>
<sequence>MLFQRTFITISTLLMAVVAGSVGAQSVVMQLKYDPAGGGAEKTCIFTTNGAVTMNSDTSLAAKGTFGTDCPTTVVTPPGTPSFRDTLEGDIPASVTTGATLSLNWRADADYCTTEGSLLPVTYAGWPVNATTPPQICNSAATCDIAHPQSFTASVNGTYKFQLKCYKNNNATPVTSTVSTVASTATGCSAPAGLTRQLFAEVCDAGGTVCRGSVDVSKFENVFGYNAAGGSPTLWPGRRNLQQRIKISNNNFVALQYTVPSTYPSGANGRYGYFTLVDTNYFGTTTIKISKTCGDLAPTSAISPNCILNNANGSATFFWTTYTSGPDFQASCPMVPGETYYMHVIHADLANPGTSTCPLGICGNSIQNGPGNF</sequence>
<organism evidence="2 3">
    <name type="scientific">Tahibacter soli</name>
    <dbReference type="NCBI Taxonomy" id="2983605"/>
    <lineage>
        <taxon>Bacteria</taxon>
        <taxon>Pseudomonadati</taxon>
        <taxon>Pseudomonadota</taxon>
        <taxon>Gammaproteobacteria</taxon>
        <taxon>Lysobacterales</taxon>
        <taxon>Rhodanobacteraceae</taxon>
        <taxon>Tahibacter</taxon>
    </lineage>
</organism>